<evidence type="ECO:0000313" key="1">
    <source>
        <dbReference type="EMBL" id="CAG8630040.1"/>
    </source>
</evidence>
<gene>
    <name evidence="1" type="ORF">ACOLOM_LOCUS7601</name>
</gene>
<feature type="non-terminal residue" evidence="1">
    <location>
        <position position="628"/>
    </location>
</feature>
<dbReference type="Proteomes" id="UP000789525">
    <property type="component" value="Unassembled WGS sequence"/>
</dbReference>
<dbReference type="EMBL" id="CAJVPT010017950">
    <property type="protein sequence ID" value="CAG8630040.1"/>
    <property type="molecule type" value="Genomic_DNA"/>
</dbReference>
<proteinExistence type="predicted"/>
<protein>
    <submittedName>
        <fullName evidence="1">4586_t:CDS:1</fullName>
    </submittedName>
</protein>
<feature type="non-terminal residue" evidence="1">
    <location>
        <position position="1"/>
    </location>
</feature>
<name>A0ACA9N4Q1_9GLOM</name>
<comment type="caution">
    <text evidence="1">The sequence shown here is derived from an EMBL/GenBank/DDBJ whole genome shotgun (WGS) entry which is preliminary data.</text>
</comment>
<keyword evidence="2" id="KW-1185">Reference proteome</keyword>
<sequence length="628" mass="71609">LIDYSANSILEVPWPRPFRDYLYDGIVPSSILSKDQDNNEIATPIRQPSPVISVSPSLVTKIPSINPSLATTKYFSLILRNETLSPDGNLRNVLTINHNLPGPSITVNKGDTVNINVTNLLGVPTSIHAHGIDQWNTPFMDGVPYVTQCPIENGSWFVYEFAVFESGTYWYYSAYGTQRIDGLYGALIVTDLKEEELYGYDDEKIVILSDWYHDQGGELLRKYVFESDDEPIPRSALINGKGISNCNEGSIEKFYFKTGKKYRLRIINSSAMTKFYFSIDGHMLQVIEVEGTLTNLSKPYHRIPIHVAQRYSIIPTRLVQHENVSSFWMRAEIDKNSYGDLNSFQEWDARKKMEVQMLDDEVFAVLIYKQKYDREYVKENTHASNPKTNSWSSMSTKGKARNSIDNKSDDILEGWCDYNEYGDSEEARRTNIAEEQYNNGTIELLDMDPFDLKSYINERIPKNTAFYKMLMVVKEGFTKASETMVPQTSQPSVSSIEHNSIVIHIHHHINKRFSPPNSSNQSFTYNSSATTYGSSDVIRSTYATISSKTRGAYYYTQNKTTSTIYEVLKGERRKFEPEWNAYVTNSFGVMDMHGHKFWVLGRGKDGTQLSLNETIPLKRDTVGVPARG</sequence>
<accession>A0ACA9N4Q1</accession>
<evidence type="ECO:0000313" key="2">
    <source>
        <dbReference type="Proteomes" id="UP000789525"/>
    </source>
</evidence>
<reference evidence="1" key="1">
    <citation type="submission" date="2021-06" db="EMBL/GenBank/DDBJ databases">
        <authorList>
            <person name="Kallberg Y."/>
            <person name="Tangrot J."/>
            <person name="Rosling A."/>
        </authorList>
    </citation>
    <scope>NUCLEOTIDE SEQUENCE</scope>
    <source>
        <strain evidence="1">CL356</strain>
    </source>
</reference>
<organism evidence="1 2">
    <name type="scientific">Acaulospora colombiana</name>
    <dbReference type="NCBI Taxonomy" id="27376"/>
    <lineage>
        <taxon>Eukaryota</taxon>
        <taxon>Fungi</taxon>
        <taxon>Fungi incertae sedis</taxon>
        <taxon>Mucoromycota</taxon>
        <taxon>Glomeromycotina</taxon>
        <taxon>Glomeromycetes</taxon>
        <taxon>Diversisporales</taxon>
        <taxon>Acaulosporaceae</taxon>
        <taxon>Acaulospora</taxon>
    </lineage>
</organism>